<gene>
    <name evidence="1" type="ORF">A4U43_C01F1090</name>
</gene>
<organism evidence="1 2">
    <name type="scientific">Asparagus officinalis</name>
    <name type="common">Garden asparagus</name>
    <dbReference type="NCBI Taxonomy" id="4686"/>
    <lineage>
        <taxon>Eukaryota</taxon>
        <taxon>Viridiplantae</taxon>
        <taxon>Streptophyta</taxon>
        <taxon>Embryophyta</taxon>
        <taxon>Tracheophyta</taxon>
        <taxon>Spermatophyta</taxon>
        <taxon>Magnoliopsida</taxon>
        <taxon>Liliopsida</taxon>
        <taxon>Asparagales</taxon>
        <taxon>Asparagaceae</taxon>
        <taxon>Asparagoideae</taxon>
        <taxon>Asparagus</taxon>
    </lineage>
</organism>
<dbReference type="Proteomes" id="UP000243459">
    <property type="component" value="Chromosome 1"/>
</dbReference>
<evidence type="ECO:0000313" key="2">
    <source>
        <dbReference type="Proteomes" id="UP000243459"/>
    </source>
</evidence>
<name>A0A5P1FL33_ASPOF</name>
<protein>
    <submittedName>
        <fullName evidence="1">Uncharacterized protein</fullName>
    </submittedName>
</protein>
<reference evidence="2" key="1">
    <citation type="journal article" date="2017" name="Nat. Commun.">
        <title>The asparagus genome sheds light on the origin and evolution of a young Y chromosome.</title>
        <authorList>
            <person name="Harkess A."/>
            <person name="Zhou J."/>
            <person name="Xu C."/>
            <person name="Bowers J.E."/>
            <person name="Van der Hulst R."/>
            <person name="Ayyampalayam S."/>
            <person name="Mercati F."/>
            <person name="Riccardi P."/>
            <person name="McKain M.R."/>
            <person name="Kakrana A."/>
            <person name="Tang H."/>
            <person name="Ray J."/>
            <person name="Groenendijk J."/>
            <person name="Arikit S."/>
            <person name="Mathioni S.M."/>
            <person name="Nakano M."/>
            <person name="Shan H."/>
            <person name="Telgmann-Rauber A."/>
            <person name="Kanno A."/>
            <person name="Yue Z."/>
            <person name="Chen H."/>
            <person name="Li W."/>
            <person name="Chen Y."/>
            <person name="Xu X."/>
            <person name="Zhang Y."/>
            <person name="Luo S."/>
            <person name="Chen H."/>
            <person name="Gao J."/>
            <person name="Mao Z."/>
            <person name="Pires J.C."/>
            <person name="Luo M."/>
            <person name="Kudrna D."/>
            <person name="Wing R.A."/>
            <person name="Meyers B.C."/>
            <person name="Yi K."/>
            <person name="Kong H."/>
            <person name="Lavrijsen P."/>
            <person name="Sunseri F."/>
            <person name="Falavigna A."/>
            <person name="Ye Y."/>
            <person name="Leebens-Mack J.H."/>
            <person name="Chen G."/>
        </authorList>
    </citation>
    <scope>NUCLEOTIDE SEQUENCE [LARGE SCALE GENOMIC DNA]</scope>
    <source>
        <strain evidence="2">cv. DH0086</strain>
    </source>
</reference>
<sequence>MEIALRSAGNNGAADFERVLTSMVESSVLHTVLVAAKSLLRLLALTEMGSLSHETNTLGTEAEVMTG</sequence>
<dbReference type="Gramene" id="ONK78928">
    <property type="protein sequence ID" value="ONK78928"/>
    <property type="gene ID" value="A4U43_C01F1090"/>
</dbReference>
<proteinExistence type="predicted"/>
<dbReference type="AlphaFoldDB" id="A0A5P1FL33"/>
<dbReference type="EMBL" id="CM007381">
    <property type="protein sequence ID" value="ONK78928.1"/>
    <property type="molecule type" value="Genomic_DNA"/>
</dbReference>
<accession>A0A5P1FL33</accession>
<evidence type="ECO:0000313" key="1">
    <source>
        <dbReference type="EMBL" id="ONK78928.1"/>
    </source>
</evidence>
<keyword evidence="2" id="KW-1185">Reference proteome</keyword>